<keyword evidence="8" id="KW-1185">Reference proteome</keyword>
<evidence type="ECO:0000256" key="5">
    <source>
        <dbReference type="ARBA" id="ARBA00022691"/>
    </source>
</evidence>
<evidence type="ECO:0000313" key="7">
    <source>
        <dbReference type="EMBL" id="KZX12349.1"/>
    </source>
</evidence>
<keyword evidence="5" id="KW-0949">S-adenosyl-L-methionine</keyword>
<keyword evidence="2" id="KW-0169">Cobalamin biosynthesis</keyword>
<dbReference type="Gene3D" id="3.30.950.10">
    <property type="entry name" value="Methyltransferase, Cobalt-precorrin-4 Transmethylase, Domain 2"/>
    <property type="match status" value="1"/>
</dbReference>
<dbReference type="InterPro" id="IPR050714">
    <property type="entry name" value="Cobalamin_biosynth_MTase"/>
</dbReference>
<dbReference type="STRING" id="55758.MBFIL_11540"/>
<sequence length="211" mass="23430">MSKIYIIGIGPGSKDYLTQIAIKTTEKSDVVIGSKRALDLFDNLHDKIEFNVKNLHENLEESVNLAVNGKTVSLLSTGDPGFSGLLKPILKIAKEKNFSVNNIEVIPAVSSLQLASAKVKIPWDDANIMTFHGRENKGEILETIDNGKVTITLPSKSVKDMAEFLIKSGVNPERKVIICERLSYENERILESTLNNVLDSDFTYMCIMVIF</sequence>
<proteinExistence type="predicted"/>
<dbReference type="PANTHER" id="PTHR43182">
    <property type="entry name" value="COBALT-PRECORRIN-6B C(15)-METHYLTRANSFERASE (DECARBOXYLATING)"/>
    <property type="match status" value="1"/>
</dbReference>
<dbReference type="GO" id="GO:0008276">
    <property type="term" value="F:protein methyltransferase activity"/>
    <property type="evidence" value="ECO:0007669"/>
    <property type="project" value="InterPro"/>
</dbReference>
<reference evidence="7 8" key="1">
    <citation type="submission" date="2016-04" db="EMBL/GenBank/DDBJ databases">
        <title>Genome sequence of Methanobrevibacter filiformis DSM 11501.</title>
        <authorList>
            <person name="Poehlein A."/>
            <person name="Seedorf H."/>
            <person name="Daniel R."/>
        </authorList>
    </citation>
    <scope>NUCLEOTIDE SEQUENCE [LARGE SCALE GENOMIC DNA]</scope>
    <source>
        <strain evidence="7 8">DSM 11501</strain>
    </source>
</reference>
<dbReference type="NCBIfam" id="TIGR02467">
    <property type="entry name" value="CbiE"/>
    <property type="match status" value="1"/>
</dbReference>
<dbReference type="EMBL" id="LWMT01000230">
    <property type="protein sequence ID" value="KZX12349.1"/>
    <property type="molecule type" value="Genomic_DNA"/>
</dbReference>
<dbReference type="Gene3D" id="3.40.1010.10">
    <property type="entry name" value="Cobalt-precorrin-4 Transmethylase, Domain 1"/>
    <property type="match status" value="1"/>
</dbReference>
<dbReference type="InterPro" id="IPR035996">
    <property type="entry name" value="4pyrrol_Methylase_sf"/>
</dbReference>
<protein>
    <submittedName>
        <fullName evidence="7">Putative cobalt-precorrin-6Y C(5)-methyltransferase</fullName>
        <ecNumber evidence="7">2.1.1.-</ecNumber>
    </submittedName>
</protein>
<dbReference type="InterPro" id="IPR000878">
    <property type="entry name" value="4pyrrol_Mease"/>
</dbReference>
<comment type="pathway">
    <text evidence="1">Cofactor biosynthesis; adenosylcobalamin biosynthesis.</text>
</comment>
<dbReference type="CDD" id="cd11644">
    <property type="entry name" value="Precorrin-6Y-MT"/>
    <property type="match status" value="1"/>
</dbReference>
<name>A0A166AQK6_9EURY</name>
<dbReference type="AlphaFoldDB" id="A0A166AQK6"/>
<dbReference type="PANTHER" id="PTHR43182:SF1">
    <property type="entry name" value="COBALT-PRECORRIN-7 C(5)-METHYLTRANSFERASE"/>
    <property type="match status" value="1"/>
</dbReference>
<evidence type="ECO:0000256" key="2">
    <source>
        <dbReference type="ARBA" id="ARBA00022573"/>
    </source>
</evidence>
<dbReference type="Proteomes" id="UP000077066">
    <property type="component" value="Unassembled WGS sequence"/>
</dbReference>
<dbReference type="RefSeq" id="WP_066972496.1">
    <property type="nucleotide sequence ID" value="NZ_LWMT01000230.1"/>
</dbReference>
<keyword evidence="3 7" id="KW-0489">Methyltransferase</keyword>
<evidence type="ECO:0000259" key="6">
    <source>
        <dbReference type="Pfam" id="PF00590"/>
    </source>
</evidence>
<keyword evidence="4 7" id="KW-0808">Transferase</keyword>
<evidence type="ECO:0000313" key="8">
    <source>
        <dbReference type="Proteomes" id="UP000077066"/>
    </source>
</evidence>
<dbReference type="OrthoDB" id="42238at2157"/>
<evidence type="ECO:0000256" key="1">
    <source>
        <dbReference type="ARBA" id="ARBA00004953"/>
    </source>
</evidence>
<gene>
    <name evidence="7" type="primary">cbiE</name>
    <name evidence="7" type="ORF">MBFIL_11540</name>
</gene>
<dbReference type="GO" id="GO:0032259">
    <property type="term" value="P:methylation"/>
    <property type="evidence" value="ECO:0007669"/>
    <property type="project" value="UniProtKB-KW"/>
</dbReference>
<dbReference type="Pfam" id="PF00590">
    <property type="entry name" value="TP_methylase"/>
    <property type="match status" value="1"/>
</dbReference>
<dbReference type="InterPro" id="IPR014777">
    <property type="entry name" value="4pyrrole_Mease_sub1"/>
</dbReference>
<dbReference type="PATRIC" id="fig|55758.3.peg.1322"/>
<organism evidence="7 8">
    <name type="scientific">Methanobrevibacter filiformis</name>
    <dbReference type="NCBI Taxonomy" id="55758"/>
    <lineage>
        <taxon>Archaea</taxon>
        <taxon>Methanobacteriati</taxon>
        <taxon>Methanobacteriota</taxon>
        <taxon>Methanomada group</taxon>
        <taxon>Methanobacteria</taxon>
        <taxon>Methanobacteriales</taxon>
        <taxon>Methanobacteriaceae</taxon>
        <taxon>Methanobrevibacter</taxon>
    </lineage>
</organism>
<dbReference type="InterPro" id="IPR012818">
    <property type="entry name" value="CbiE"/>
</dbReference>
<dbReference type="GO" id="GO:0009236">
    <property type="term" value="P:cobalamin biosynthetic process"/>
    <property type="evidence" value="ECO:0007669"/>
    <property type="project" value="UniProtKB-UniPathway"/>
</dbReference>
<comment type="caution">
    <text evidence="7">The sequence shown here is derived from an EMBL/GenBank/DDBJ whole genome shotgun (WGS) entry which is preliminary data.</text>
</comment>
<dbReference type="NCBIfam" id="NF004459">
    <property type="entry name" value="PRK05787.2-2"/>
    <property type="match status" value="1"/>
</dbReference>
<dbReference type="SUPFAM" id="SSF53790">
    <property type="entry name" value="Tetrapyrrole methylase"/>
    <property type="match status" value="1"/>
</dbReference>
<accession>A0A166AQK6</accession>
<evidence type="ECO:0000256" key="3">
    <source>
        <dbReference type="ARBA" id="ARBA00022603"/>
    </source>
</evidence>
<dbReference type="EC" id="2.1.1.-" evidence="7"/>
<feature type="domain" description="Tetrapyrrole methylase" evidence="6">
    <location>
        <begin position="3"/>
        <end position="196"/>
    </location>
</feature>
<dbReference type="InterPro" id="IPR014776">
    <property type="entry name" value="4pyrrole_Mease_sub2"/>
</dbReference>
<evidence type="ECO:0000256" key="4">
    <source>
        <dbReference type="ARBA" id="ARBA00022679"/>
    </source>
</evidence>
<dbReference type="UniPathway" id="UPA00148"/>